<sequence>GPGVVEFWKKLPDAKIIFPIPEDMDKAELNALESYSTIENNYVFLNKGVTTDSDGMLYDNRKKTDVKLPSILMNDFGGMLCLPDGVFFLGRKNYGSKLLIRNCYLQLFELIEMNRKFNGPAQDGCVITGTPGIRKTYFGLYLLFYIRYNYPEATIFLQSNKQFCYQFLSNDNVQEGDISLFRRTLDSPNNFFIVDALTLKVEYQAYMILLTLPREKRFNEAIKWPGFSKYFMPVWEPDEIFTLWTLLYKNQKNYKGEEFTLKLYESLLERWGPIPRSVLLKWNDEHQVKFNELIANADLEKCMNSPDKDGMATDSISGRLVHIYVKSNFSVPSYRFASPMISNELIRRYQDKTSRSVRNFIISSHEHPMAAGFRGNLFEDYSHLELQKGDKFRVRCLNDNSEVKGRNIKEMECKWFSTLGDAHEEFYNRPISKTFASIDSFSLDNNTLNLYQMTVSEEHGVKIKGLENLRRLLTWREDVNNFNLYFVVPWDIFETFPLQKYKTTKYEDCKRIPKWINEKITQYALEINLEIGDKDTKKRSSDSEDDKIGEMSGSNVTSRKRNLRSSKVTDNERDDTSKSEVVKKRKTKKIDAIVKDESSETSKKGKNKKDVKKRKK</sequence>
<accession>A0ACA9PIZ3</accession>
<organism evidence="1 2">
    <name type="scientific">Cetraspora pellucida</name>
    <dbReference type="NCBI Taxonomy" id="1433469"/>
    <lineage>
        <taxon>Eukaryota</taxon>
        <taxon>Fungi</taxon>
        <taxon>Fungi incertae sedis</taxon>
        <taxon>Mucoromycota</taxon>
        <taxon>Glomeromycotina</taxon>
        <taxon>Glomeromycetes</taxon>
        <taxon>Diversisporales</taxon>
        <taxon>Gigasporaceae</taxon>
        <taxon>Cetraspora</taxon>
    </lineage>
</organism>
<gene>
    <name evidence="1" type="ORF">SPELUC_LOCUS11461</name>
</gene>
<proteinExistence type="predicted"/>
<evidence type="ECO:0000313" key="2">
    <source>
        <dbReference type="Proteomes" id="UP000789366"/>
    </source>
</evidence>
<dbReference type="EMBL" id="CAJVPW010024364">
    <property type="protein sequence ID" value="CAG8704734.1"/>
    <property type="molecule type" value="Genomic_DNA"/>
</dbReference>
<dbReference type="Proteomes" id="UP000789366">
    <property type="component" value="Unassembled WGS sequence"/>
</dbReference>
<feature type="non-terminal residue" evidence="1">
    <location>
        <position position="616"/>
    </location>
</feature>
<evidence type="ECO:0000313" key="1">
    <source>
        <dbReference type="EMBL" id="CAG8704734.1"/>
    </source>
</evidence>
<comment type="caution">
    <text evidence="1">The sequence shown here is derived from an EMBL/GenBank/DDBJ whole genome shotgun (WGS) entry which is preliminary data.</text>
</comment>
<reference evidence="1" key="1">
    <citation type="submission" date="2021-06" db="EMBL/GenBank/DDBJ databases">
        <authorList>
            <person name="Kallberg Y."/>
            <person name="Tangrot J."/>
            <person name="Rosling A."/>
        </authorList>
    </citation>
    <scope>NUCLEOTIDE SEQUENCE</scope>
    <source>
        <strain evidence="1">28 12/20/2015</strain>
    </source>
</reference>
<feature type="non-terminal residue" evidence="1">
    <location>
        <position position="1"/>
    </location>
</feature>
<keyword evidence="2" id="KW-1185">Reference proteome</keyword>
<name>A0ACA9PIZ3_9GLOM</name>
<protein>
    <submittedName>
        <fullName evidence="1">2867_t:CDS:1</fullName>
    </submittedName>
</protein>